<reference evidence="2" key="2">
    <citation type="submission" date="2023-02" db="EMBL/GenBank/DDBJ databases">
        <authorList>
            <person name="Swenson N.G."/>
            <person name="Wegrzyn J.L."/>
            <person name="Mcevoy S.L."/>
        </authorList>
    </citation>
    <scope>NUCLEOTIDE SEQUENCE</scope>
    <source>
        <strain evidence="2">91603</strain>
        <tissue evidence="2">Leaf</tissue>
    </source>
</reference>
<protein>
    <submittedName>
        <fullName evidence="2">Uncharacterized protein</fullName>
    </submittedName>
</protein>
<feature type="compositionally biased region" description="Low complexity" evidence="1">
    <location>
        <begin position="470"/>
        <end position="480"/>
    </location>
</feature>
<feature type="region of interest" description="Disordered" evidence="1">
    <location>
        <begin position="1"/>
        <end position="25"/>
    </location>
</feature>
<comment type="caution">
    <text evidence="2">The sequence shown here is derived from an EMBL/GenBank/DDBJ whole genome shotgun (WGS) entry which is preliminary data.</text>
</comment>
<keyword evidence="3" id="KW-1185">Reference proteome</keyword>
<evidence type="ECO:0000313" key="3">
    <source>
        <dbReference type="Proteomes" id="UP001064489"/>
    </source>
</evidence>
<gene>
    <name evidence="2" type="ORF">LWI28_017996</name>
</gene>
<evidence type="ECO:0000313" key="2">
    <source>
        <dbReference type="EMBL" id="KAI9186510.1"/>
    </source>
</evidence>
<feature type="region of interest" description="Disordered" evidence="1">
    <location>
        <begin position="447"/>
        <end position="490"/>
    </location>
</feature>
<dbReference type="AlphaFoldDB" id="A0AAD5NX35"/>
<accession>A0AAD5NX35</accession>
<sequence>MRTKSSTKGDTIPVQNQVQNPSSVNPTKWNLEEEIARVTKKRISLGVDLNASKPNLTTSSVALPIALPVALPISSPPSSTSFTVSPTFNIGILLGSSRPTSTPLLTPANSQLSPPTTLTIPPVTCSPLIEMAARASRGVPISCWGESFFIKLGNQIGTTVFIEYDTCKGKRLDRGKIQVILPQAWAKDVQINITMEEKIFTVHIEIDPKPVSFRWLVQLLGFSDFHSNSLLGGLPEKEKKDWPNSSVLILEIRSLTVEVDRILINGSSSRSKSNRHCHHKRSMRKFEKFSEVNCFSSKQSRSRNDECGRGKVEVNKGKKLWVRQSELKRLPTFYGNAKISIRNKKGNLANLSWQDTSSSPSLESERSRGYRCENSCKNHEAKEMSKERRFNEIPSHENKEIQGSRDLANGRWNLEEEVAKIIETGKSLGFDFNNGEDEVAVFMAMREEEDADKSRTQKASSNSRLKLKMSPKSPKSKTTTQCMDTRGKSNTEFRNDINEILARHVSSFDQVNAAIKTVLAELKSLTPFQALNTNQTTTYSNETT</sequence>
<organism evidence="2 3">
    <name type="scientific">Acer negundo</name>
    <name type="common">Box elder</name>
    <dbReference type="NCBI Taxonomy" id="4023"/>
    <lineage>
        <taxon>Eukaryota</taxon>
        <taxon>Viridiplantae</taxon>
        <taxon>Streptophyta</taxon>
        <taxon>Embryophyta</taxon>
        <taxon>Tracheophyta</taxon>
        <taxon>Spermatophyta</taxon>
        <taxon>Magnoliopsida</taxon>
        <taxon>eudicotyledons</taxon>
        <taxon>Gunneridae</taxon>
        <taxon>Pentapetalae</taxon>
        <taxon>rosids</taxon>
        <taxon>malvids</taxon>
        <taxon>Sapindales</taxon>
        <taxon>Sapindaceae</taxon>
        <taxon>Hippocastanoideae</taxon>
        <taxon>Acereae</taxon>
        <taxon>Acer</taxon>
    </lineage>
</organism>
<proteinExistence type="predicted"/>
<reference evidence="2" key="1">
    <citation type="journal article" date="2022" name="Plant J.">
        <title>Strategies of tolerance reflected in two North American maple genomes.</title>
        <authorList>
            <person name="McEvoy S.L."/>
            <person name="Sezen U.U."/>
            <person name="Trouern-Trend A."/>
            <person name="McMahon S.M."/>
            <person name="Schaberg P.G."/>
            <person name="Yang J."/>
            <person name="Wegrzyn J.L."/>
            <person name="Swenson N.G."/>
        </authorList>
    </citation>
    <scope>NUCLEOTIDE SEQUENCE</scope>
    <source>
        <strain evidence="2">91603</strain>
    </source>
</reference>
<dbReference type="Proteomes" id="UP001064489">
    <property type="component" value="Chromosome 3"/>
</dbReference>
<dbReference type="EMBL" id="JAJSOW010000100">
    <property type="protein sequence ID" value="KAI9186510.1"/>
    <property type="molecule type" value="Genomic_DNA"/>
</dbReference>
<name>A0AAD5NX35_ACENE</name>
<evidence type="ECO:0000256" key="1">
    <source>
        <dbReference type="SAM" id="MobiDB-lite"/>
    </source>
</evidence>